<organism evidence="1 2">
    <name type="scientific">Pasteurella testudinis DSM 23072</name>
    <dbReference type="NCBI Taxonomy" id="1122938"/>
    <lineage>
        <taxon>Bacteria</taxon>
        <taxon>Pseudomonadati</taxon>
        <taxon>Pseudomonadota</taxon>
        <taxon>Gammaproteobacteria</taxon>
        <taxon>Pasteurellales</taxon>
        <taxon>Pasteurellaceae</taxon>
        <taxon>Pasteurella</taxon>
    </lineage>
</organism>
<dbReference type="AlphaFoldDB" id="A0A1W1V3Z2"/>
<dbReference type="EMBL" id="FWWV01000042">
    <property type="protein sequence ID" value="SMB87973.1"/>
    <property type="molecule type" value="Genomic_DNA"/>
</dbReference>
<evidence type="ECO:0000313" key="1">
    <source>
        <dbReference type="EMBL" id="SMB87973.1"/>
    </source>
</evidence>
<gene>
    <name evidence="1" type="ORF">SAMN05660772_02788</name>
</gene>
<sequence length="150" mass="16655">MSNVIYRGPVEREPKTINLPIKEALKPGTVVKIVDGKFEKATDAKGRRFVLQNSRYLGQTIHDAYKAGETAIAFRLEPEHEYFLQLKDGAYTHGQELTIDTDGKLAPATAEGDVVMFFFDEAKGRTVTEASSKHKAFGDVVVANFYSKKA</sequence>
<name>A0A1W1V3Z2_9PAST</name>
<protein>
    <submittedName>
        <fullName evidence="1">Uncharacterized protein</fullName>
    </submittedName>
</protein>
<proteinExistence type="predicted"/>
<accession>A0A1W1V3Z2</accession>
<keyword evidence="2" id="KW-1185">Reference proteome</keyword>
<evidence type="ECO:0000313" key="2">
    <source>
        <dbReference type="Proteomes" id="UP000192408"/>
    </source>
</evidence>
<dbReference type="RefSeq" id="WP_084257674.1">
    <property type="nucleotide sequence ID" value="NZ_FWWV01000042.1"/>
</dbReference>
<reference evidence="2" key="1">
    <citation type="submission" date="2017-04" db="EMBL/GenBank/DDBJ databases">
        <authorList>
            <person name="Varghese N."/>
            <person name="Submissions S."/>
        </authorList>
    </citation>
    <scope>NUCLEOTIDE SEQUENCE [LARGE SCALE GENOMIC DNA]</scope>
    <source>
        <strain evidence="2">DSM 23072</strain>
    </source>
</reference>
<dbReference type="STRING" id="1122938.SAMN05660772_02788"/>
<dbReference type="Proteomes" id="UP000192408">
    <property type="component" value="Unassembled WGS sequence"/>
</dbReference>